<feature type="domain" description="UspA" evidence="2">
    <location>
        <begin position="2"/>
        <end position="143"/>
    </location>
</feature>
<evidence type="ECO:0000313" key="4">
    <source>
        <dbReference type="Proteomes" id="UP001204376"/>
    </source>
</evidence>
<dbReference type="Gene3D" id="3.40.50.12370">
    <property type="match status" value="1"/>
</dbReference>
<organism evidence="3 4">
    <name type="scientific">Mucilaginibacter aquariorum</name>
    <dbReference type="NCBI Taxonomy" id="2967225"/>
    <lineage>
        <taxon>Bacteria</taxon>
        <taxon>Pseudomonadati</taxon>
        <taxon>Bacteroidota</taxon>
        <taxon>Sphingobacteriia</taxon>
        <taxon>Sphingobacteriales</taxon>
        <taxon>Sphingobacteriaceae</taxon>
        <taxon>Mucilaginibacter</taxon>
    </lineage>
</organism>
<evidence type="ECO:0000259" key="2">
    <source>
        <dbReference type="Pfam" id="PF00582"/>
    </source>
</evidence>
<protein>
    <submittedName>
        <fullName evidence="3">Universal stress protein</fullName>
    </submittedName>
</protein>
<evidence type="ECO:0000256" key="1">
    <source>
        <dbReference type="ARBA" id="ARBA00008791"/>
    </source>
</evidence>
<proteinExistence type="inferred from homology"/>
<dbReference type="PANTHER" id="PTHR46268">
    <property type="entry name" value="STRESS RESPONSE PROTEIN NHAX"/>
    <property type="match status" value="1"/>
</dbReference>
<dbReference type="Proteomes" id="UP001204376">
    <property type="component" value="Unassembled WGS sequence"/>
</dbReference>
<dbReference type="Pfam" id="PF00582">
    <property type="entry name" value="Usp"/>
    <property type="match status" value="1"/>
</dbReference>
<dbReference type="EMBL" id="JANHOH010000002">
    <property type="protein sequence ID" value="MCQ6958767.1"/>
    <property type="molecule type" value="Genomic_DNA"/>
</dbReference>
<accession>A0ABT1T2I3</accession>
<comment type="similarity">
    <text evidence="1">Belongs to the universal stress protein A family.</text>
</comment>
<dbReference type="RefSeq" id="WP_256538964.1">
    <property type="nucleotide sequence ID" value="NZ_JANHOH010000002.1"/>
</dbReference>
<keyword evidence="4" id="KW-1185">Reference proteome</keyword>
<dbReference type="SUPFAM" id="SSF52402">
    <property type="entry name" value="Adenine nucleotide alpha hydrolases-like"/>
    <property type="match status" value="2"/>
</dbReference>
<comment type="caution">
    <text evidence="3">The sequence shown here is derived from an EMBL/GenBank/DDBJ whole genome shotgun (WGS) entry which is preliminary data.</text>
</comment>
<gene>
    <name evidence="3" type="ORF">NPE20_12395</name>
</gene>
<reference evidence="3 4" key="1">
    <citation type="submission" date="2022-07" db="EMBL/GenBank/DDBJ databases">
        <title>Mucilaginibacter sp. JC4.</title>
        <authorList>
            <person name="Le V."/>
            <person name="Ko S.-R."/>
            <person name="Ahn C.-Y."/>
            <person name="Oh H.-M."/>
        </authorList>
    </citation>
    <scope>NUCLEOTIDE SEQUENCE [LARGE SCALE GENOMIC DNA]</scope>
    <source>
        <strain evidence="3 4">JC4</strain>
    </source>
</reference>
<sequence length="279" mass="31822">MEKILVTTDQSANSKAAIRFAIALAKQRKAQLTVLHVYHLLKPFKWTEQQFAAYTEEFCQKTTSELTAFVAKIYHELKEPDMDYQLVLVSNMDVVEGIITYASQQGYAYICISTRGAGAVRKLFGTHTAKLISSSPVPVISVPRGYRLTPVKEVLYAADMTDYEVELKKVADFARPLHATVSMVHISYPYELLWDKAVAEDTLRKKANYDINLLTPPRDLVNALMEDLELIIKKRKPSLLVLFTHQTRSLFDKLFLPSNAETYSFHGKIPMLTYKKEHQ</sequence>
<evidence type="ECO:0000313" key="3">
    <source>
        <dbReference type="EMBL" id="MCQ6958767.1"/>
    </source>
</evidence>
<dbReference type="CDD" id="cd00293">
    <property type="entry name" value="USP-like"/>
    <property type="match status" value="1"/>
</dbReference>
<dbReference type="PANTHER" id="PTHR46268:SF6">
    <property type="entry name" value="UNIVERSAL STRESS PROTEIN UP12"/>
    <property type="match status" value="1"/>
</dbReference>
<name>A0ABT1T2I3_9SPHI</name>
<dbReference type="InterPro" id="IPR006016">
    <property type="entry name" value="UspA"/>
</dbReference>